<gene>
    <name evidence="1" type="ORF">M8C21_013038</name>
</gene>
<proteinExistence type="predicted"/>
<protein>
    <submittedName>
        <fullName evidence="1">Uncharacterized protein</fullName>
    </submittedName>
</protein>
<comment type="caution">
    <text evidence="1">The sequence shown here is derived from an EMBL/GenBank/DDBJ whole genome shotgun (WGS) entry which is preliminary data.</text>
</comment>
<dbReference type="AlphaFoldDB" id="A0AAD5CYK3"/>
<keyword evidence="2" id="KW-1185">Reference proteome</keyword>
<name>A0AAD5CYK3_AMBAR</name>
<sequence length="146" mass="16891">MCLFYAFKSIWFAWTFTRHRQNHLCIFEIAAGFAVPTPVLNPPPKKDIVGLGSATEGTKTNKVIGQSEKMCELKFGSYCLWRQQHREKIKDFIVKRMKDQLFVARAYYPSIAKLPKLEQFSQEIRQNIQDFERILSGSSSDTDLPP</sequence>
<reference evidence="1" key="1">
    <citation type="submission" date="2022-06" db="EMBL/GenBank/DDBJ databases">
        <title>Uncovering the hologenomic basis of an extraordinary plant invasion.</title>
        <authorList>
            <person name="Bieker V.C."/>
            <person name="Martin M.D."/>
            <person name="Gilbert T."/>
            <person name="Hodgins K."/>
            <person name="Battlay P."/>
            <person name="Petersen B."/>
            <person name="Wilson J."/>
        </authorList>
    </citation>
    <scope>NUCLEOTIDE SEQUENCE</scope>
    <source>
        <strain evidence="1">AA19_3_7</strain>
        <tissue evidence="1">Leaf</tissue>
    </source>
</reference>
<feature type="non-terminal residue" evidence="1">
    <location>
        <position position="1"/>
    </location>
</feature>
<dbReference type="Proteomes" id="UP001206925">
    <property type="component" value="Unassembled WGS sequence"/>
</dbReference>
<dbReference type="Pfam" id="PF25557">
    <property type="entry name" value="GAUT_1"/>
    <property type="match status" value="1"/>
</dbReference>
<organism evidence="1 2">
    <name type="scientific">Ambrosia artemisiifolia</name>
    <name type="common">Common ragweed</name>
    <dbReference type="NCBI Taxonomy" id="4212"/>
    <lineage>
        <taxon>Eukaryota</taxon>
        <taxon>Viridiplantae</taxon>
        <taxon>Streptophyta</taxon>
        <taxon>Embryophyta</taxon>
        <taxon>Tracheophyta</taxon>
        <taxon>Spermatophyta</taxon>
        <taxon>Magnoliopsida</taxon>
        <taxon>eudicotyledons</taxon>
        <taxon>Gunneridae</taxon>
        <taxon>Pentapetalae</taxon>
        <taxon>asterids</taxon>
        <taxon>campanulids</taxon>
        <taxon>Asterales</taxon>
        <taxon>Asteraceae</taxon>
        <taxon>Asteroideae</taxon>
        <taxon>Heliantheae alliance</taxon>
        <taxon>Heliantheae</taxon>
        <taxon>Ambrosia</taxon>
    </lineage>
</organism>
<evidence type="ECO:0000313" key="1">
    <source>
        <dbReference type="EMBL" id="KAI7750736.1"/>
    </source>
</evidence>
<accession>A0AAD5CYK3</accession>
<dbReference type="EMBL" id="JAMZMK010006093">
    <property type="protein sequence ID" value="KAI7750736.1"/>
    <property type="molecule type" value="Genomic_DNA"/>
</dbReference>
<evidence type="ECO:0000313" key="2">
    <source>
        <dbReference type="Proteomes" id="UP001206925"/>
    </source>
</evidence>